<dbReference type="CDD" id="cd14066">
    <property type="entry name" value="STKc_IRAK"/>
    <property type="match status" value="1"/>
</dbReference>
<evidence type="ECO:0000256" key="10">
    <source>
        <dbReference type="ARBA" id="ARBA00023136"/>
    </source>
</evidence>
<dbReference type="PROSITE" id="PS50026">
    <property type="entry name" value="EGF_3"/>
    <property type="match status" value="1"/>
</dbReference>
<evidence type="ECO:0000259" key="21">
    <source>
        <dbReference type="PROSITE" id="PS50026"/>
    </source>
</evidence>
<feature type="region of interest" description="Disordered" evidence="17">
    <location>
        <begin position="781"/>
        <end position="822"/>
    </location>
</feature>
<evidence type="ECO:0000256" key="17">
    <source>
        <dbReference type="SAM" id="MobiDB-lite"/>
    </source>
</evidence>
<keyword evidence="16" id="KW-0245">EGF-like domain</keyword>
<feature type="signal peptide" evidence="19">
    <location>
        <begin position="1"/>
        <end position="23"/>
    </location>
</feature>
<dbReference type="Gene3D" id="2.90.10.10">
    <property type="entry name" value="Bulb-type lectin domain"/>
    <property type="match status" value="1"/>
</dbReference>
<comment type="caution">
    <text evidence="24">The sequence shown here is derived from an EMBL/GenBank/DDBJ whole genome shotgun (WGS) entry which is preliminary data.</text>
</comment>
<dbReference type="FunFam" id="3.30.200.20:FF:000195">
    <property type="entry name" value="G-type lectin S-receptor-like serine/threonine-protein kinase"/>
    <property type="match status" value="1"/>
</dbReference>
<sequence>MKHLPIFPFLLTISTLLLTSTTSISTITPNQNISDGQTIISDDELFKMGFFSPSTRSNNRYFGIWYNKISVTTVVWVANREKPLNDTSGVLTLNDQGTLMLLDHTHNIIWSSNSSLTANNNIPVAQLLDTGNLVIRNENDLAVENYLWQSFDYPGDTFLPSMKFGIDFVKGLNKYLTSWKSVDDPSIGEYTNRFDSDGYPQILMRKGSKVEFNSGYWNGLRFSGMPNLKPNDIYTFGFEFNERELYYKYELVSNSVVSRMILNPEGRIQRFIWIERAGEWRLYVSGQMDNCDRYGLCGAYGICNINDSPACACLSGFEPREPEEWRRADWSNGCVRRVELSCEGGDGFVKRLGVKVPDTRRSWYNVSMNIEECERVCLTNCNCTAYATLDIKTRSGCLIWFDDLVDIRSYAEDGQDIFIRMAASELDTKAKAKRRVRVIIVPVLVSATVLLGICLFVYRKRKQKKNVNSVVMVRENNFASDKKKEDWELPLFDFNTIANATNNFSDDCKLGEGGFGPVYKGILEDGKEIAVKRHSRKSKQGLDEFQNEVKCIAKLQHRNLVKLLGCCIDEDERMLIYEYMPNKSLNSFIFDEGKRKSMDWSKRYTIIIGIGRGLLYLHQDSRLRIIHRDLKASNILLDKDMNPRISDFGLARSLDGSDTKANTRRVMGTYGYMAPEYTIDGIYSTKSDVFSFGVLVLEIVSGKKNRGFRHENHDLNLLGHAWRLYKNGKQLELLDGAIKGSYVHSEVKRSIHVGLLCVQKYPEDRPDMTMVVLMLGSEIPLPEPKQPGFYTERRRPAEAESSSSNPEWSSSNHLSVTHLQPR</sequence>
<feature type="domain" description="EGF-like" evidence="21">
    <location>
        <begin position="287"/>
        <end position="323"/>
    </location>
</feature>
<dbReference type="PROSITE" id="PS50948">
    <property type="entry name" value="PAN"/>
    <property type="match status" value="1"/>
</dbReference>
<dbReference type="InterPro" id="IPR001245">
    <property type="entry name" value="Ser-Thr/Tyr_kinase_cat_dom"/>
</dbReference>
<evidence type="ECO:0000256" key="14">
    <source>
        <dbReference type="ARBA" id="ARBA00048679"/>
    </source>
</evidence>
<evidence type="ECO:0000313" key="25">
    <source>
        <dbReference type="Proteomes" id="UP000215914"/>
    </source>
</evidence>
<evidence type="ECO:0000256" key="5">
    <source>
        <dbReference type="ARBA" id="ARBA00022729"/>
    </source>
</evidence>
<dbReference type="PANTHER" id="PTHR32444">
    <property type="entry name" value="BULB-TYPE LECTIN DOMAIN-CONTAINING PROTEIN"/>
    <property type="match status" value="1"/>
</dbReference>
<dbReference type="PROSITE" id="PS50011">
    <property type="entry name" value="PROTEIN_KINASE_DOM"/>
    <property type="match status" value="1"/>
</dbReference>
<keyword evidence="7 15" id="KW-0418">Kinase</keyword>
<dbReference type="Pfam" id="PF12398">
    <property type="entry name" value="DUF3660"/>
    <property type="match status" value="1"/>
</dbReference>
<evidence type="ECO:0000256" key="6">
    <source>
        <dbReference type="ARBA" id="ARBA00022741"/>
    </source>
</evidence>
<comment type="similarity">
    <text evidence="15">Belongs to the protein kinase superfamily. Ser/Thr protein kinase family.</text>
</comment>
<dbReference type="InterPro" id="IPR024171">
    <property type="entry name" value="SRK-like_kinase"/>
</dbReference>
<dbReference type="GO" id="GO:0048544">
    <property type="term" value="P:recognition of pollen"/>
    <property type="evidence" value="ECO:0007669"/>
    <property type="project" value="InterPro"/>
</dbReference>
<comment type="catalytic activity">
    <reaction evidence="13 15">
        <text>L-threonyl-[protein] + ATP = O-phospho-L-threonyl-[protein] + ADP + H(+)</text>
        <dbReference type="Rhea" id="RHEA:46608"/>
        <dbReference type="Rhea" id="RHEA-COMP:11060"/>
        <dbReference type="Rhea" id="RHEA-COMP:11605"/>
        <dbReference type="ChEBI" id="CHEBI:15378"/>
        <dbReference type="ChEBI" id="CHEBI:30013"/>
        <dbReference type="ChEBI" id="CHEBI:30616"/>
        <dbReference type="ChEBI" id="CHEBI:61977"/>
        <dbReference type="ChEBI" id="CHEBI:456216"/>
        <dbReference type="EC" id="2.7.11.1"/>
    </reaction>
</comment>
<dbReference type="SUPFAM" id="SSF51110">
    <property type="entry name" value="alpha-D-mannose-specific plant lectins"/>
    <property type="match status" value="1"/>
</dbReference>
<dbReference type="InterPro" id="IPR003609">
    <property type="entry name" value="Pan_app"/>
</dbReference>
<dbReference type="GO" id="GO:0016020">
    <property type="term" value="C:membrane"/>
    <property type="evidence" value="ECO:0007669"/>
    <property type="project" value="UniProtKB-SubCell"/>
</dbReference>
<evidence type="ECO:0000256" key="11">
    <source>
        <dbReference type="ARBA" id="ARBA00023157"/>
    </source>
</evidence>
<feature type="chain" id="PRO_5039896450" description="Receptor-like serine/threonine-protein kinase" evidence="19">
    <location>
        <begin position="24"/>
        <end position="822"/>
    </location>
</feature>
<feature type="domain" description="Protein kinase" evidence="20">
    <location>
        <begin position="504"/>
        <end position="789"/>
    </location>
</feature>
<evidence type="ECO:0000256" key="2">
    <source>
        <dbReference type="ARBA" id="ARBA00022527"/>
    </source>
</evidence>
<dbReference type="CDD" id="cd00028">
    <property type="entry name" value="B_lectin"/>
    <property type="match status" value="1"/>
</dbReference>
<evidence type="ECO:0000259" key="20">
    <source>
        <dbReference type="PROSITE" id="PS50011"/>
    </source>
</evidence>
<dbReference type="GO" id="GO:0004674">
    <property type="term" value="F:protein serine/threonine kinase activity"/>
    <property type="evidence" value="ECO:0007669"/>
    <property type="project" value="UniProtKB-KW"/>
</dbReference>
<evidence type="ECO:0000259" key="22">
    <source>
        <dbReference type="PROSITE" id="PS50927"/>
    </source>
</evidence>
<keyword evidence="25" id="KW-1185">Reference proteome</keyword>
<dbReference type="Proteomes" id="UP000215914">
    <property type="component" value="Unassembled WGS sequence"/>
</dbReference>
<feature type="domain" description="Apple" evidence="23">
    <location>
        <begin position="342"/>
        <end position="422"/>
    </location>
</feature>
<gene>
    <name evidence="24" type="ORF">HanXRQr2_Chr11g0477841</name>
</gene>
<dbReference type="EMBL" id="MNCJ02000326">
    <property type="protein sequence ID" value="KAF5780954.1"/>
    <property type="molecule type" value="Genomic_DNA"/>
</dbReference>
<dbReference type="PROSITE" id="PS50927">
    <property type="entry name" value="BULB_LECTIN"/>
    <property type="match status" value="1"/>
</dbReference>
<dbReference type="InterPro" id="IPR022126">
    <property type="entry name" value="S-locus_recpt_kinase"/>
</dbReference>
<dbReference type="InterPro" id="IPR021820">
    <property type="entry name" value="S-locus_recpt_kinase_C"/>
</dbReference>
<evidence type="ECO:0000256" key="7">
    <source>
        <dbReference type="ARBA" id="ARBA00022777"/>
    </source>
</evidence>
<dbReference type="InterPro" id="IPR008271">
    <property type="entry name" value="Ser/Thr_kinase_AS"/>
</dbReference>
<feature type="compositionally biased region" description="Low complexity" evidence="17">
    <location>
        <begin position="799"/>
        <end position="812"/>
    </location>
</feature>
<keyword evidence="4 18" id="KW-0812">Transmembrane</keyword>
<comment type="caution">
    <text evidence="16">Lacks conserved residue(s) required for the propagation of feature annotation.</text>
</comment>
<dbReference type="SMART" id="SM00108">
    <property type="entry name" value="B_lectin"/>
    <property type="match status" value="1"/>
</dbReference>
<dbReference type="InterPro" id="IPR000858">
    <property type="entry name" value="S_locus_glycoprot_dom"/>
</dbReference>
<dbReference type="Pfam" id="PF11883">
    <property type="entry name" value="DUF3403"/>
    <property type="match status" value="1"/>
</dbReference>
<dbReference type="InterPro" id="IPR001480">
    <property type="entry name" value="Bulb-type_lectin_dom"/>
</dbReference>
<evidence type="ECO:0000256" key="9">
    <source>
        <dbReference type="ARBA" id="ARBA00022989"/>
    </source>
</evidence>
<comment type="subcellular location">
    <subcellularLocation>
        <location evidence="1">Membrane</location>
        <topology evidence="1">Single-pass type I membrane protein</topology>
    </subcellularLocation>
</comment>
<evidence type="ECO:0000256" key="4">
    <source>
        <dbReference type="ARBA" id="ARBA00022692"/>
    </source>
</evidence>
<keyword evidence="12" id="KW-0325">Glycoprotein</keyword>
<dbReference type="GO" id="GO:0005524">
    <property type="term" value="F:ATP binding"/>
    <property type="evidence" value="ECO:0007669"/>
    <property type="project" value="UniProtKB-KW"/>
</dbReference>
<reference evidence="24" key="2">
    <citation type="submission" date="2020-06" db="EMBL/GenBank/DDBJ databases">
        <title>Helianthus annuus Genome sequencing and assembly Release 2.</title>
        <authorList>
            <person name="Gouzy J."/>
            <person name="Langlade N."/>
            <person name="Munos S."/>
        </authorList>
    </citation>
    <scope>NUCLEOTIDE SEQUENCE</scope>
    <source>
        <tissue evidence="24">Leaves</tissue>
    </source>
</reference>
<dbReference type="PANTHER" id="PTHR32444:SF242">
    <property type="entry name" value="G-TYPE LECTIN S-RECEPTOR-LIKE SERINE_THREONINE-PROTEIN KINASE RKS1"/>
    <property type="match status" value="1"/>
</dbReference>
<keyword evidence="10 18" id="KW-0472">Membrane</keyword>
<keyword evidence="6 15" id="KW-0547">Nucleotide-binding</keyword>
<dbReference type="PROSITE" id="PS00108">
    <property type="entry name" value="PROTEIN_KINASE_ST"/>
    <property type="match status" value="1"/>
</dbReference>
<keyword evidence="5 19" id="KW-0732">Signal</keyword>
<evidence type="ECO:0000313" key="24">
    <source>
        <dbReference type="EMBL" id="KAF5780954.1"/>
    </source>
</evidence>
<evidence type="ECO:0000256" key="3">
    <source>
        <dbReference type="ARBA" id="ARBA00022679"/>
    </source>
</evidence>
<dbReference type="PIRSF" id="PIRSF000641">
    <property type="entry name" value="SRK"/>
    <property type="match status" value="1"/>
</dbReference>
<comment type="catalytic activity">
    <reaction evidence="14 15">
        <text>L-seryl-[protein] + ATP = O-phospho-L-seryl-[protein] + ADP + H(+)</text>
        <dbReference type="Rhea" id="RHEA:17989"/>
        <dbReference type="Rhea" id="RHEA-COMP:9863"/>
        <dbReference type="Rhea" id="RHEA-COMP:11604"/>
        <dbReference type="ChEBI" id="CHEBI:15378"/>
        <dbReference type="ChEBI" id="CHEBI:29999"/>
        <dbReference type="ChEBI" id="CHEBI:30616"/>
        <dbReference type="ChEBI" id="CHEBI:83421"/>
        <dbReference type="ChEBI" id="CHEBI:456216"/>
        <dbReference type="EC" id="2.7.11.1"/>
    </reaction>
</comment>
<evidence type="ECO:0000256" key="16">
    <source>
        <dbReference type="PROSITE-ProRule" id="PRU00076"/>
    </source>
</evidence>
<evidence type="ECO:0000256" key="18">
    <source>
        <dbReference type="SAM" id="Phobius"/>
    </source>
</evidence>
<keyword evidence="8 15" id="KW-0067">ATP-binding</keyword>
<dbReference type="SUPFAM" id="SSF56112">
    <property type="entry name" value="Protein kinase-like (PK-like)"/>
    <property type="match status" value="1"/>
</dbReference>
<dbReference type="Gramene" id="mRNA:HanXRQr2_Chr11g0477841">
    <property type="protein sequence ID" value="mRNA:HanXRQr2_Chr11g0477841"/>
    <property type="gene ID" value="HanXRQr2_Chr11g0477841"/>
</dbReference>
<evidence type="ECO:0000256" key="19">
    <source>
        <dbReference type="SAM" id="SignalP"/>
    </source>
</evidence>
<dbReference type="Pfam" id="PF08276">
    <property type="entry name" value="PAN_2"/>
    <property type="match status" value="1"/>
</dbReference>
<keyword evidence="2 15" id="KW-0723">Serine/threonine-protein kinase</keyword>
<dbReference type="Gene3D" id="1.10.510.10">
    <property type="entry name" value="Transferase(Phosphotransferase) domain 1"/>
    <property type="match status" value="1"/>
</dbReference>
<dbReference type="Pfam" id="PF00954">
    <property type="entry name" value="S_locus_glycop"/>
    <property type="match status" value="1"/>
</dbReference>
<feature type="domain" description="Bulb-type lectin" evidence="22">
    <location>
        <begin position="24"/>
        <end position="148"/>
    </location>
</feature>
<evidence type="ECO:0000256" key="13">
    <source>
        <dbReference type="ARBA" id="ARBA00047899"/>
    </source>
</evidence>
<dbReference type="FunFam" id="1.10.510.10:FF:000060">
    <property type="entry name" value="G-type lectin S-receptor-like serine/threonine-protein kinase"/>
    <property type="match status" value="1"/>
</dbReference>
<dbReference type="InterPro" id="IPR000719">
    <property type="entry name" value="Prot_kinase_dom"/>
</dbReference>
<dbReference type="InterPro" id="IPR036426">
    <property type="entry name" value="Bulb-type_lectin_dom_sf"/>
</dbReference>
<dbReference type="Gene3D" id="3.50.4.10">
    <property type="entry name" value="Hepatocyte Growth Factor"/>
    <property type="match status" value="1"/>
</dbReference>
<dbReference type="SMART" id="SM00473">
    <property type="entry name" value="PAN_AP"/>
    <property type="match status" value="1"/>
</dbReference>
<evidence type="ECO:0000256" key="12">
    <source>
        <dbReference type="ARBA" id="ARBA00023180"/>
    </source>
</evidence>
<accession>A0A9K3HM19</accession>
<feature type="compositionally biased region" description="Polar residues" evidence="17">
    <location>
        <begin position="813"/>
        <end position="822"/>
    </location>
</feature>
<dbReference type="CDD" id="cd01098">
    <property type="entry name" value="PAN_AP_plant"/>
    <property type="match status" value="1"/>
</dbReference>
<dbReference type="EC" id="2.7.11.1" evidence="15"/>
<proteinExistence type="inferred from homology"/>
<feature type="transmembrane region" description="Helical" evidence="18">
    <location>
        <begin position="438"/>
        <end position="458"/>
    </location>
</feature>
<evidence type="ECO:0000256" key="15">
    <source>
        <dbReference type="PIRNR" id="PIRNR000641"/>
    </source>
</evidence>
<dbReference type="Gene3D" id="3.30.200.20">
    <property type="entry name" value="Phosphorylase Kinase, domain 1"/>
    <property type="match status" value="1"/>
</dbReference>
<dbReference type="Pfam" id="PF07714">
    <property type="entry name" value="PK_Tyr_Ser-Thr"/>
    <property type="match status" value="1"/>
</dbReference>
<organism evidence="24 25">
    <name type="scientific">Helianthus annuus</name>
    <name type="common">Common sunflower</name>
    <dbReference type="NCBI Taxonomy" id="4232"/>
    <lineage>
        <taxon>Eukaryota</taxon>
        <taxon>Viridiplantae</taxon>
        <taxon>Streptophyta</taxon>
        <taxon>Embryophyta</taxon>
        <taxon>Tracheophyta</taxon>
        <taxon>Spermatophyta</taxon>
        <taxon>Magnoliopsida</taxon>
        <taxon>eudicotyledons</taxon>
        <taxon>Gunneridae</taxon>
        <taxon>Pentapetalae</taxon>
        <taxon>asterids</taxon>
        <taxon>campanulids</taxon>
        <taxon>Asterales</taxon>
        <taxon>Asteraceae</taxon>
        <taxon>Asteroideae</taxon>
        <taxon>Heliantheae alliance</taxon>
        <taxon>Heliantheae</taxon>
        <taxon>Helianthus</taxon>
    </lineage>
</organism>
<dbReference type="InterPro" id="IPR000742">
    <property type="entry name" value="EGF"/>
</dbReference>
<evidence type="ECO:0000259" key="23">
    <source>
        <dbReference type="PROSITE" id="PS50948"/>
    </source>
</evidence>
<keyword evidence="11" id="KW-1015">Disulfide bond</keyword>
<dbReference type="FunFam" id="2.90.10.10:FF:000004">
    <property type="entry name" value="G-type lectin S-receptor-like serine/threonine-protein kinase"/>
    <property type="match status" value="1"/>
</dbReference>
<reference evidence="24" key="1">
    <citation type="journal article" date="2017" name="Nature">
        <title>The sunflower genome provides insights into oil metabolism, flowering and Asterid evolution.</title>
        <authorList>
            <person name="Badouin H."/>
            <person name="Gouzy J."/>
            <person name="Grassa C.J."/>
            <person name="Murat F."/>
            <person name="Staton S.E."/>
            <person name="Cottret L."/>
            <person name="Lelandais-Briere C."/>
            <person name="Owens G.L."/>
            <person name="Carrere S."/>
            <person name="Mayjonade B."/>
            <person name="Legrand L."/>
            <person name="Gill N."/>
            <person name="Kane N.C."/>
            <person name="Bowers J.E."/>
            <person name="Hubner S."/>
            <person name="Bellec A."/>
            <person name="Berard A."/>
            <person name="Berges H."/>
            <person name="Blanchet N."/>
            <person name="Boniface M.C."/>
            <person name="Brunel D."/>
            <person name="Catrice O."/>
            <person name="Chaidir N."/>
            <person name="Claudel C."/>
            <person name="Donnadieu C."/>
            <person name="Faraut T."/>
            <person name="Fievet G."/>
            <person name="Helmstetter N."/>
            <person name="King M."/>
            <person name="Knapp S.J."/>
            <person name="Lai Z."/>
            <person name="Le Paslier M.C."/>
            <person name="Lippi Y."/>
            <person name="Lorenzon L."/>
            <person name="Mandel J.R."/>
            <person name="Marage G."/>
            <person name="Marchand G."/>
            <person name="Marquand E."/>
            <person name="Bret-Mestries E."/>
            <person name="Morien E."/>
            <person name="Nambeesan S."/>
            <person name="Nguyen T."/>
            <person name="Pegot-Espagnet P."/>
            <person name="Pouilly N."/>
            <person name="Raftis F."/>
            <person name="Sallet E."/>
            <person name="Schiex T."/>
            <person name="Thomas J."/>
            <person name="Vandecasteele C."/>
            <person name="Vares D."/>
            <person name="Vear F."/>
            <person name="Vautrin S."/>
            <person name="Crespi M."/>
            <person name="Mangin B."/>
            <person name="Burke J.M."/>
            <person name="Salse J."/>
            <person name="Munos S."/>
            <person name="Vincourt P."/>
            <person name="Rieseberg L.H."/>
            <person name="Langlade N.B."/>
        </authorList>
    </citation>
    <scope>NUCLEOTIDE SEQUENCE</scope>
    <source>
        <tissue evidence="24">Leaves</tissue>
    </source>
</reference>
<dbReference type="SMART" id="SM00220">
    <property type="entry name" value="S_TKc"/>
    <property type="match status" value="1"/>
</dbReference>
<protein>
    <recommendedName>
        <fullName evidence="15">Receptor-like serine/threonine-protein kinase</fullName>
        <ecNumber evidence="15">2.7.11.1</ecNumber>
    </recommendedName>
</protein>
<keyword evidence="9 18" id="KW-1133">Transmembrane helix</keyword>
<name>A0A9K3HM19_HELAN</name>
<dbReference type="AlphaFoldDB" id="A0A9K3HM19"/>
<evidence type="ECO:0000256" key="8">
    <source>
        <dbReference type="ARBA" id="ARBA00022840"/>
    </source>
</evidence>
<keyword evidence="3 15" id="KW-0808">Transferase</keyword>
<dbReference type="Pfam" id="PF01453">
    <property type="entry name" value="B_lectin"/>
    <property type="match status" value="1"/>
</dbReference>
<dbReference type="InterPro" id="IPR011009">
    <property type="entry name" value="Kinase-like_dom_sf"/>
</dbReference>
<evidence type="ECO:0000256" key="1">
    <source>
        <dbReference type="ARBA" id="ARBA00004479"/>
    </source>
</evidence>